<protein>
    <submittedName>
        <fullName evidence="7">Prepilin-type cleavage/methylation protein</fullName>
    </submittedName>
</protein>
<dbReference type="AlphaFoldDB" id="A0A136Q1C7"/>
<sequence length="138" mass="14529">MYQLFQRHRSKKKKGFTLIELIIVIAILAILAAILIPNMIGYINEANSSVATANARSVYSAAAAAAAISLTQDPVDPVATITNETVAALGDTGFAGRIKTLLGDNFSGLITVNVNGNQVTSTTWTDEGDPTKTGTYTP</sequence>
<dbReference type="PROSITE" id="PS00409">
    <property type="entry name" value="PROKAR_NTER_METHYL"/>
    <property type="match status" value="1"/>
</dbReference>
<dbReference type="KEGG" id="cmiu:B1H56_00570"/>
<evidence type="ECO:0000256" key="5">
    <source>
        <dbReference type="ARBA" id="ARBA00023136"/>
    </source>
</evidence>
<gene>
    <name evidence="7" type="ORF">HMPREF3293_02577</name>
</gene>
<dbReference type="Gene3D" id="3.30.700.10">
    <property type="entry name" value="Glycoprotein, Type 4 Pilin"/>
    <property type="match status" value="1"/>
</dbReference>
<keyword evidence="8" id="KW-1185">Reference proteome</keyword>
<keyword evidence="2" id="KW-0488">Methylation</keyword>
<evidence type="ECO:0000256" key="1">
    <source>
        <dbReference type="ARBA" id="ARBA00004167"/>
    </source>
</evidence>
<evidence type="ECO:0000256" key="2">
    <source>
        <dbReference type="ARBA" id="ARBA00022481"/>
    </source>
</evidence>
<dbReference type="EMBL" id="LSZW01000064">
    <property type="protein sequence ID" value="KXK64498.1"/>
    <property type="molecule type" value="Genomic_DNA"/>
</dbReference>
<evidence type="ECO:0000313" key="7">
    <source>
        <dbReference type="EMBL" id="KXK64498.1"/>
    </source>
</evidence>
<keyword evidence="5 6" id="KW-0472">Membrane</keyword>
<comment type="caution">
    <text evidence="7">The sequence shown here is derived from an EMBL/GenBank/DDBJ whole genome shotgun (WGS) entry which is preliminary data.</text>
</comment>
<comment type="subcellular location">
    <subcellularLocation>
        <location evidence="1">Membrane</location>
        <topology evidence="1">Single-pass membrane protein</topology>
    </subcellularLocation>
</comment>
<dbReference type="SUPFAM" id="SSF54523">
    <property type="entry name" value="Pili subunits"/>
    <property type="match status" value="1"/>
</dbReference>
<keyword evidence="4 6" id="KW-1133">Transmembrane helix</keyword>
<proteinExistence type="predicted"/>
<feature type="transmembrane region" description="Helical" evidence="6">
    <location>
        <begin position="21"/>
        <end position="43"/>
    </location>
</feature>
<dbReference type="InterPro" id="IPR045584">
    <property type="entry name" value="Pilin-like"/>
</dbReference>
<keyword evidence="3 6" id="KW-0812">Transmembrane</keyword>
<evidence type="ECO:0000256" key="3">
    <source>
        <dbReference type="ARBA" id="ARBA00022692"/>
    </source>
</evidence>
<accession>A0A136Q1C7</accession>
<reference evidence="7 8" key="1">
    <citation type="submission" date="2016-02" db="EMBL/GenBank/DDBJ databases">
        <authorList>
            <person name="Wen L."/>
            <person name="He K."/>
            <person name="Yang H."/>
        </authorList>
    </citation>
    <scope>NUCLEOTIDE SEQUENCE [LARGE SCALE GENOMIC DNA]</scope>
    <source>
        <strain evidence="7 8">DSM 22607</strain>
    </source>
</reference>
<dbReference type="InterPro" id="IPR012902">
    <property type="entry name" value="N_methyl_site"/>
</dbReference>
<dbReference type="GO" id="GO:0016020">
    <property type="term" value="C:membrane"/>
    <property type="evidence" value="ECO:0007669"/>
    <property type="project" value="UniProtKB-SubCell"/>
</dbReference>
<evidence type="ECO:0000256" key="6">
    <source>
        <dbReference type="SAM" id="Phobius"/>
    </source>
</evidence>
<dbReference type="PANTHER" id="PTHR30093">
    <property type="entry name" value="GENERAL SECRETION PATHWAY PROTEIN G"/>
    <property type="match status" value="1"/>
</dbReference>
<dbReference type="Pfam" id="PF07963">
    <property type="entry name" value="N_methyl"/>
    <property type="match status" value="1"/>
</dbReference>
<dbReference type="Proteomes" id="UP000070366">
    <property type="component" value="Unassembled WGS sequence"/>
</dbReference>
<name>A0A136Q1C7_9FIRM</name>
<dbReference type="RefSeq" id="WP_066522215.1">
    <property type="nucleotide sequence ID" value="NZ_CABMOF010000007.1"/>
</dbReference>
<dbReference type="NCBIfam" id="TIGR02532">
    <property type="entry name" value="IV_pilin_GFxxxE"/>
    <property type="match status" value="1"/>
</dbReference>
<organism evidence="7 8">
    <name type="scientific">Christensenella minuta</name>
    <dbReference type="NCBI Taxonomy" id="626937"/>
    <lineage>
        <taxon>Bacteria</taxon>
        <taxon>Bacillati</taxon>
        <taxon>Bacillota</taxon>
        <taxon>Clostridia</taxon>
        <taxon>Christensenellales</taxon>
        <taxon>Christensenellaceae</taxon>
        <taxon>Christensenella</taxon>
    </lineage>
</organism>
<dbReference type="OrthoDB" id="10008664at2"/>
<dbReference type="PANTHER" id="PTHR30093:SF44">
    <property type="entry name" value="TYPE II SECRETION SYSTEM CORE PROTEIN G"/>
    <property type="match status" value="1"/>
</dbReference>
<evidence type="ECO:0000313" key="8">
    <source>
        <dbReference type="Proteomes" id="UP000070366"/>
    </source>
</evidence>
<dbReference type="STRING" id="626937.HMPREF3293_02577"/>
<evidence type="ECO:0000256" key="4">
    <source>
        <dbReference type="ARBA" id="ARBA00022989"/>
    </source>
</evidence>